<evidence type="ECO:0000256" key="4">
    <source>
        <dbReference type="ARBA" id="ARBA00023136"/>
    </source>
</evidence>
<dbReference type="AlphaFoldDB" id="A0A0N4VUJ2"/>
<keyword evidence="4" id="KW-0472">Membrane</keyword>
<feature type="domain" description="Receptor ligand binding region" evidence="5">
    <location>
        <begin position="8"/>
        <end position="152"/>
    </location>
</feature>
<dbReference type="PANTHER" id="PTHR44755">
    <property type="entry name" value="NATRIURETIC PEPTIDE RECEPTOR 3-RELATED"/>
    <property type="match status" value="1"/>
</dbReference>
<dbReference type="GO" id="GO:0007165">
    <property type="term" value="P:signal transduction"/>
    <property type="evidence" value="ECO:0007669"/>
    <property type="project" value="TreeGrafter"/>
</dbReference>
<dbReference type="Gene3D" id="3.40.50.2300">
    <property type="match status" value="2"/>
</dbReference>
<dbReference type="Proteomes" id="UP000268014">
    <property type="component" value="Unassembled WGS sequence"/>
</dbReference>
<proteinExistence type="predicted"/>
<dbReference type="WBParaSite" id="HPLM_0000095901-mRNA-1">
    <property type="protein sequence ID" value="HPLM_0000095901-mRNA-1"/>
    <property type="gene ID" value="HPLM_0000095901"/>
</dbReference>
<dbReference type="OrthoDB" id="5855204at2759"/>
<dbReference type="InterPro" id="IPR001828">
    <property type="entry name" value="ANF_lig-bd_rcpt"/>
</dbReference>
<evidence type="ECO:0000313" key="7">
    <source>
        <dbReference type="Proteomes" id="UP000268014"/>
    </source>
</evidence>
<keyword evidence="7" id="KW-1185">Reference proteome</keyword>
<dbReference type="PANTHER" id="PTHR44755:SF8">
    <property type="entry name" value="RECEPTOR LIGAND BINDING REGION DOMAIN-CONTAINING PROTEIN"/>
    <property type="match status" value="1"/>
</dbReference>
<dbReference type="SUPFAM" id="SSF53822">
    <property type="entry name" value="Periplasmic binding protein-like I"/>
    <property type="match status" value="1"/>
</dbReference>
<dbReference type="InterPro" id="IPR028082">
    <property type="entry name" value="Peripla_BP_I"/>
</dbReference>
<reference evidence="8" key="1">
    <citation type="submission" date="2017-02" db="UniProtKB">
        <authorList>
            <consortium name="WormBaseParasite"/>
        </authorList>
    </citation>
    <scope>IDENTIFICATION</scope>
</reference>
<reference evidence="6 7" key="2">
    <citation type="submission" date="2018-11" db="EMBL/GenBank/DDBJ databases">
        <authorList>
            <consortium name="Pathogen Informatics"/>
        </authorList>
    </citation>
    <scope>NUCLEOTIDE SEQUENCE [LARGE SCALE GENOMIC DNA]</scope>
    <source>
        <strain evidence="6 7">MHpl1</strain>
    </source>
</reference>
<comment type="subcellular location">
    <subcellularLocation>
        <location evidence="1">Membrane</location>
    </subcellularLocation>
</comment>
<evidence type="ECO:0000256" key="1">
    <source>
        <dbReference type="ARBA" id="ARBA00004370"/>
    </source>
</evidence>
<evidence type="ECO:0000259" key="5">
    <source>
        <dbReference type="Pfam" id="PF01094"/>
    </source>
</evidence>
<keyword evidence="2" id="KW-0812">Transmembrane</keyword>
<protein>
    <submittedName>
        <fullName evidence="8">ANF_receptor domain-containing protein</fullName>
    </submittedName>
</protein>
<evidence type="ECO:0000313" key="6">
    <source>
        <dbReference type="EMBL" id="VDO07216.1"/>
    </source>
</evidence>
<dbReference type="EMBL" id="UZAF01001037">
    <property type="protein sequence ID" value="VDO07216.1"/>
    <property type="molecule type" value="Genomic_DNA"/>
</dbReference>
<dbReference type="GO" id="GO:0017046">
    <property type="term" value="F:peptide hormone binding"/>
    <property type="evidence" value="ECO:0007669"/>
    <property type="project" value="TreeGrafter"/>
</dbReference>
<dbReference type="OMA" id="YTECDIA"/>
<organism evidence="8">
    <name type="scientific">Haemonchus placei</name>
    <name type="common">Barber's pole worm</name>
    <dbReference type="NCBI Taxonomy" id="6290"/>
    <lineage>
        <taxon>Eukaryota</taxon>
        <taxon>Metazoa</taxon>
        <taxon>Ecdysozoa</taxon>
        <taxon>Nematoda</taxon>
        <taxon>Chromadorea</taxon>
        <taxon>Rhabditida</taxon>
        <taxon>Rhabditina</taxon>
        <taxon>Rhabditomorpha</taxon>
        <taxon>Strongyloidea</taxon>
        <taxon>Trichostrongylidae</taxon>
        <taxon>Haemonchus</taxon>
    </lineage>
</organism>
<dbReference type="GO" id="GO:0038023">
    <property type="term" value="F:signaling receptor activity"/>
    <property type="evidence" value="ECO:0007669"/>
    <property type="project" value="TreeGrafter"/>
</dbReference>
<dbReference type="InterPro" id="IPR052612">
    <property type="entry name" value="ANP_Clearance_Receptor"/>
</dbReference>
<gene>
    <name evidence="6" type="ORF">HPLM_LOCUS960</name>
</gene>
<name>A0A0N4VUJ2_HAEPC</name>
<evidence type="ECO:0000256" key="3">
    <source>
        <dbReference type="ARBA" id="ARBA00022989"/>
    </source>
</evidence>
<evidence type="ECO:0000256" key="2">
    <source>
        <dbReference type="ARBA" id="ARBA00022692"/>
    </source>
</evidence>
<dbReference type="Pfam" id="PF01094">
    <property type="entry name" value="ANF_receptor"/>
    <property type="match status" value="1"/>
</dbReference>
<dbReference type="GO" id="GO:0016020">
    <property type="term" value="C:membrane"/>
    <property type="evidence" value="ECO:0007669"/>
    <property type="project" value="UniProtKB-SubCell"/>
</dbReference>
<accession>A0A0N4VUJ2</accession>
<evidence type="ECO:0000313" key="8">
    <source>
        <dbReference type="WBParaSite" id="HPLM_0000095901-mRNA-1"/>
    </source>
</evidence>
<sequence length="163" mass="18863">MSFNRFMVNYTECSSETAVGVALEYMVKQNVDVVIGPPCPSSAEIMAYLSTYYKKIMLGWGFLMDPIFSDNDRFKYLTKVIPDSLQMMQALVLMFQMFEWNRVAIFYTPNEVQYCDTIIEDVDTTFGDDSTYVVDVVQKVEWDGQDSDFLKQHLLRTKSIARS</sequence>
<dbReference type="STRING" id="6290.A0A0N4VUJ2"/>
<keyword evidence="3" id="KW-1133">Transmembrane helix</keyword>